<gene>
    <name evidence="2" type="ORF">PIB30_109080</name>
</gene>
<reference evidence="2 3" key="1">
    <citation type="journal article" date="2023" name="Plants (Basel)">
        <title>Bridging the Gap: Combining Genomics and Transcriptomics Approaches to Understand Stylosanthes scabra, an Orphan Legume from the Brazilian Caatinga.</title>
        <authorList>
            <person name="Ferreira-Neto J.R.C."/>
            <person name="da Silva M.D."/>
            <person name="Binneck E."/>
            <person name="de Melo N.F."/>
            <person name="da Silva R.H."/>
            <person name="de Melo A.L.T.M."/>
            <person name="Pandolfi V."/>
            <person name="Bustamante F.O."/>
            <person name="Brasileiro-Vidal A.C."/>
            <person name="Benko-Iseppon A.M."/>
        </authorList>
    </citation>
    <scope>NUCLEOTIDE SEQUENCE [LARGE SCALE GENOMIC DNA]</scope>
    <source>
        <tissue evidence="2">Leaves</tissue>
    </source>
</reference>
<dbReference type="EMBL" id="JASCZI010186635">
    <property type="protein sequence ID" value="MED6190763.1"/>
    <property type="molecule type" value="Genomic_DNA"/>
</dbReference>
<organism evidence="2 3">
    <name type="scientific">Stylosanthes scabra</name>
    <dbReference type="NCBI Taxonomy" id="79078"/>
    <lineage>
        <taxon>Eukaryota</taxon>
        <taxon>Viridiplantae</taxon>
        <taxon>Streptophyta</taxon>
        <taxon>Embryophyta</taxon>
        <taxon>Tracheophyta</taxon>
        <taxon>Spermatophyta</taxon>
        <taxon>Magnoliopsida</taxon>
        <taxon>eudicotyledons</taxon>
        <taxon>Gunneridae</taxon>
        <taxon>Pentapetalae</taxon>
        <taxon>rosids</taxon>
        <taxon>fabids</taxon>
        <taxon>Fabales</taxon>
        <taxon>Fabaceae</taxon>
        <taxon>Papilionoideae</taxon>
        <taxon>50 kb inversion clade</taxon>
        <taxon>dalbergioids sensu lato</taxon>
        <taxon>Dalbergieae</taxon>
        <taxon>Pterocarpus clade</taxon>
        <taxon>Stylosanthes</taxon>
    </lineage>
</organism>
<sequence length="72" mass="7982">KESRQTALATQGPPSRDAKRRGLLAVMTLRDWATSRKETGFQRREDELVGRRWAEAGRGAAGDEQGTIRVDG</sequence>
<feature type="region of interest" description="Disordered" evidence="1">
    <location>
        <begin position="1"/>
        <end position="20"/>
    </location>
</feature>
<evidence type="ECO:0000313" key="3">
    <source>
        <dbReference type="Proteomes" id="UP001341840"/>
    </source>
</evidence>
<feature type="non-terminal residue" evidence="2">
    <location>
        <position position="1"/>
    </location>
</feature>
<protein>
    <submittedName>
        <fullName evidence="2">Uncharacterized protein</fullName>
    </submittedName>
</protein>
<comment type="caution">
    <text evidence="2">The sequence shown here is derived from an EMBL/GenBank/DDBJ whole genome shotgun (WGS) entry which is preliminary data.</text>
</comment>
<accession>A0ABU6X2M6</accession>
<name>A0ABU6X2M6_9FABA</name>
<proteinExistence type="predicted"/>
<keyword evidence="3" id="KW-1185">Reference proteome</keyword>
<evidence type="ECO:0000313" key="2">
    <source>
        <dbReference type="EMBL" id="MED6190763.1"/>
    </source>
</evidence>
<evidence type="ECO:0000256" key="1">
    <source>
        <dbReference type="SAM" id="MobiDB-lite"/>
    </source>
</evidence>
<dbReference type="Proteomes" id="UP001341840">
    <property type="component" value="Unassembled WGS sequence"/>
</dbReference>
<feature type="compositionally biased region" description="Polar residues" evidence="1">
    <location>
        <begin position="1"/>
        <end position="13"/>
    </location>
</feature>